<dbReference type="CDD" id="cd17624">
    <property type="entry name" value="REC_OmpR_PmrA-like"/>
    <property type="match status" value="1"/>
</dbReference>
<evidence type="ECO:0000313" key="9">
    <source>
        <dbReference type="Proteomes" id="UP001596132"/>
    </source>
</evidence>
<proteinExistence type="predicted"/>
<gene>
    <name evidence="8" type="ORF">ACFPVW_05875</name>
</gene>
<dbReference type="RefSeq" id="WP_042644002.1">
    <property type="nucleotide sequence ID" value="NZ_CDDF01000017.1"/>
</dbReference>
<evidence type="ECO:0000256" key="1">
    <source>
        <dbReference type="ARBA" id="ARBA00023015"/>
    </source>
</evidence>
<dbReference type="Pfam" id="PF00072">
    <property type="entry name" value="Response_reg"/>
    <property type="match status" value="1"/>
</dbReference>
<dbReference type="PROSITE" id="PS50110">
    <property type="entry name" value="RESPONSE_REGULATORY"/>
    <property type="match status" value="1"/>
</dbReference>
<keyword evidence="9" id="KW-1185">Reference proteome</keyword>
<keyword evidence="1" id="KW-0805">Transcription regulation</keyword>
<evidence type="ECO:0000259" key="7">
    <source>
        <dbReference type="PROSITE" id="PS51755"/>
    </source>
</evidence>
<dbReference type="Gene3D" id="1.10.10.10">
    <property type="entry name" value="Winged helix-like DNA-binding domain superfamily/Winged helix DNA-binding domain"/>
    <property type="match status" value="1"/>
</dbReference>
<keyword evidence="3" id="KW-0804">Transcription</keyword>
<dbReference type="InterPro" id="IPR016032">
    <property type="entry name" value="Sig_transdc_resp-reg_C-effctor"/>
</dbReference>
<dbReference type="InterPro" id="IPR011006">
    <property type="entry name" value="CheY-like_superfamily"/>
</dbReference>
<dbReference type="InterPro" id="IPR001789">
    <property type="entry name" value="Sig_transdc_resp-reg_receiver"/>
</dbReference>
<dbReference type="SMART" id="SM00448">
    <property type="entry name" value="REC"/>
    <property type="match status" value="1"/>
</dbReference>
<dbReference type="InterPro" id="IPR036388">
    <property type="entry name" value="WH-like_DNA-bd_sf"/>
</dbReference>
<dbReference type="Gene3D" id="6.10.250.690">
    <property type="match status" value="1"/>
</dbReference>
<organism evidence="8 9">
    <name type="scientific">Aeromonas eucrenophila</name>
    <dbReference type="NCBI Taxonomy" id="649"/>
    <lineage>
        <taxon>Bacteria</taxon>
        <taxon>Pseudomonadati</taxon>
        <taxon>Pseudomonadota</taxon>
        <taxon>Gammaproteobacteria</taxon>
        <taxon>Aeromonadales</taxon>
        <taxon>Aeromonadaceae</taxon>
        <taxon>Aeromonas</taxon>
    </lineage>
</organism>
<accession>A0ABW0Y761</accession>
<protein>
    <submittedName>
        <fullName evidence="8">Response regulator</fullName>
    </submittedName>
</protein>
<comment type="caution">
    <text evidence="8">The sequence shown here is derived from an EMBL/GenBank/DDBJ whole genome shotgun (WGS) entry which is preliminary data.</text>
</comment>
<evidence type="ECO:0000256" key="2">
    <source>
        <dbReference type="ARBA" id="ARBA00023125"/>
    </source>
</evidence>
<dbReference type="SMART" id="SM00862">
    <property type="entry name" value="Trans_reg_C"/>
    <property type="match status" value="1"/>
</dbReference>
<feature type="modified residue" description="4-aspartylphosphate" evidence="4">
    <location>
        <position position="51"/>
    </location>
</feature>
<dbReference type="SUPFAM" id="SSF52172">
    <property type="entry name" value="CheY-like"/>
    <property type="match status" value="1"/>
</dbReference>
<dbReference type="Pfam" id="PF00486">
    <property type="entry name" value="Trans_reg_C"/>
    <property type="match status" value="1"/>
</dbReference>
<feature type="domain" description="OmpR/PhoB-type" evidence="7">
    <location>
        <begin position="124"/>
        <end position="218"/>
    </location>
</feature>
<keyword evidence="2 5" id="KW-0238">DNA-binding</keyword>
<dbReference type="PANTHER" id="PTHR48111:SF67">
    <property type="entry name" value="TRANSCRIPTIONAL REGULATORY PROTEIN TCTD"/>
    <property type="match status" value="1"/>
</dbReference>
<dbReference type="EMBL" id="JBHSPP010000006">
    <property type="protein sequence ID" value="MFC5705604.1"/>
    <property type="molecule type" value="Genomic_DNA"/>
</dbReference>
<evidence type="ECO:0000259" key="6">
    <source>
        <dbReference type="PROSITE" id="PS50110"/>
    </source>
</evidence>
<name>A0ABW0Y761_9GAMM</name>
<feature type="DNA-binding region" description="OmpR/PhoB-type" evidence="5">
    <location>
        <begin position="124"/>
        <end position="218"/>
    </location>
</feature>
<dbReference type="Proteomes" id="UP001596132">
    <property type="component" value="Unassembled WGS sequence"/>
</dbReference>
<sequence>MRILLVEDDVMLGDGMQDALRHSGYTVDWLQQGLPALTALKSNEFAAMILDLNLPDIDGISLLRKLRREGHQLPVLILTARDALDDRVVGLDAGSDDYMVKPFALQELNARLRALVRRSKGQAQASLEYGDILIHPDAQQVTYRGDAVKLTPHEYKLLQELVSQCGRVLSKEQLQQSLYGWDEGAESNAVEVHIHHLRKKFYSELIRNIRGVGYIVPQLESQTDSPRNAPGTEGSPRS</sequence>
<dbReference type="SUPFAM" id="SSF46894">
    <property type="entry name" value="C-terminal effector domain of the bipartite response regulators"/>
    <property type="match status" value="1"/>
</dbReference>
<dbReference type="InterPro" id="IPR039420">
    <property type="entry name" value="WalR-like"/>
</dbReference>
<evidence type="ECO:0000256" key="5">
    <source>
        <dbReference type="PROSITE-ProRule" id="PRU01091"/>
    </source>
</evidence>
<keyword evidence="4" id="KW-0597">Phosphoprotein</keyword>
<dbReference type="PANTHER" id="PTHR48111">
    <property type="entry name" value="REGULATOR OF RPOS"/>
    <property type="match status" value="1"/>
</dbReference>
<evidence type="ECO:0000256" key="3">
    <source>
        <dbReference type="ARBA" id="ARBA00023163"/>
    </source>
</evidence>
<evidence type="ECO:0000313" key="8">
    <source>
        <dbReference type="EMBL" id="MFC5705604.1"/>
    </source>
</evidence>
<reference evidence="9" key="1">
    <citation type="journal article" date="2019" name="Int. J. Syst. Evol. Microbiol.">
        <title>The Global Catalogue of Microorganisms (GCM) 10K type strain sequencing project: providing services to taxonomists for standard genome sequencing and annotation.</title>
        <authorList>
            <consortium name="The Broad Institute Genomics Platform"/>
            <consortium name="The Broad Institute Genome Sequencing Center for Infectious Disease"/>
            <person name="Wu L."/>
            <person name="Ma J."/>
        </authorList>
    </citation>
    <scope>NUCLEOTIDE SEQUENCE [LARGE SCALE GENOMIC DNA]</scope>
    <source>
        <strain evidence="9">KCTC 15012</strain>
    </source>
</reference>
<dbReference type="PROSITE" id="PS51755">
    <property type="entry name" value="OMPR_PHOB"/>
    <property type="match status" value="1"/>
</dbReference>
<feature type="domain" description="Response regulatory" evidence="6">
    <location>
        <begin position="2"/>
        <end position="116"/>
    </location>
</feature>
<dbReference type="CDD" id="cd00383">
    <property type="entry name" value="trans_reg_C"/>
    <property type="match status" value="1"/>
</dbReference>
<dbReference type="Gene3D" id="3.40.50.2300">
    <property type="match status" value="1"/>
</dbReference>
<evidence type="ECO:0000256" key="4">
    <source>
        <dbReference type="PROSITE-ProRule" id="PRU00169"/>
    </source>
</evidence>
<dbReference type="InterPro" id="IPR001867">
    <property type="entry name" value="OmpR/PhoB-type_DNA-bd"/>
</dbReference>